<dbReference type="InterPro" id="IPR023333">
    <property type="entry name" value="Proteasome_suB-type"/>
</dbReference>
<dbReference type="InterPro" id="IPR016295">
    <property type="entry name" value="Proteasome_beta4"/>
</dbReference>
<keyword evidence="3 6" id="KW-0539">Nucleus</keyword>
<dbReference type="GO" id="GO:0051603">
    <property type="term" value="P:proteolysis involved in protein catabolic process"/>
    <property type="evidence" value="ECO:0007669"/>
    <property type="project" value="InterPro"/>
</dbReference>
<comment type="subcellular location">
    <subcellularLocation>
        <location evidence="6">Cytoplasm</location>
    </subcellularLocation>
    <subcellularLocation>
        <location evidence="6">Nucleus</location>
    </subcellularLocation>
</comment>
<organism evidence="7 8">
    <name type="scientific">Sitophilus oryzae</name>
    <name type="common">Rice weevil</name>
    <name type="synonym">Curculio oryzae</name>
    <dbReference type="NCBI Taxonomy" id="7048"/>
    <lineage>
        <taxon>Eukaryota</taxon>
        <taxon>Metazoa</taxon>
        <taxon>Ecdysozoa</taxon>
        <taxon>Arthropoda</taxon>
        <taxon>Hexapoda</taxon>
        <taxon>Insecta</taxon>
        <taxon>Pterygota</taxon>
        <taxon>Neoptera</taxon>
        <taxon>Endopterygota</taxon>
        <taxon>Coleoptera</taxon>
        <taxon>Polyphaga</taxon>
        <taxon>Cucujiformia</taxon>
        <taxon>Curculionidae</taxon>
        <taxon>Dryophthorinae</taxon>
        <taxon>Sitophilus</taxon>
    </lineage>
</organism>
<evidence type="ECO:0000256" key="4">
    <source>
        <dbReference type="ARBA" id="ARBA00024953"/>
    </source>
</evidence>
<dbReference type="KEGG" id="soy:115888067"/>
<keyword evidence="2 6" id="KW-0647">Proteasome</keyword>
<accession>A0A6J2YJC2</accession>
<keyword evidence="1 6" id="KW-0963">Cytoplasm</keyword>
<dbReference type="GO" id="GO:0005634">
    <property type="term" value="C:nucleus"/>
    <property type="evidence" value="ECO:0007669"/>
    <property type="project" value="UniProtKB-SubCell"/>
</dbReference>
<evidence type="ECO:0000313" key="8">
    <source>
        <dbReference type="RefSeq" id="XP_030763497.1"/>
    </source>
</evidence>
<dbReference type="Proteomes" id="UP000504635">
    <property type="component" value="Unplaced"/>
</dbReference>
<dbReference type="OrthoDB" id="7854943at2759"/>
<dbReference type="PIRSF" id="PIRSF001213">
    <property type="entry name" value="Psome_endopept_beta"/>
    <property type="match status" value="1"/>
</dbReference>
<dbReference type="Gene3D" id="3.60.20.10">
    <property type="entry name" value="Glutamine Phosphoribosylpyrophosphate, subunit 1, domain 1"/>
    <property type="match status" value="1"/>
</dbReference>
<evidence type="ECO:0000313" key="7">
    <source>
        <dbReference type="Proteomes" id="UP000504635"/>
    </source>
</evidence>
<proteinExistence type="inferred from homology"/>
<name>A0A6J2YJC2_SITOR</name>
<reference evidence="8" key="1">
    <citation type="submission" date="2025-08" db="UniProtKB">
        <authorList>
            <consortium name="RefSeq"/>
        </authorList>
    </citation>
    <scope>IDENTIFICATION</scope>
    <source>
        <tissue evidence="8">Gonads</tissue>
    </source>
</reference>
<dbReference type="InterPro" id="IPR016050">
    <property type="entry name" value="Proteasome_bsu_CS"/>
</dbReference>
<evidence type="ECO:0000256" key="3">
    <source>
        <dbReference type="ARBA" id="ARBA00023242"/>
    </source>
</evidence>
<dbReference type="RefSeq" id="XP_030763497.1">
    <property type="nucleotide sequence ID" value="XM_030907637.1"/>
</dbReference>
<comment type="subunit">
    <text evidence="5">The 26S proteasome consists of a 20S proteasome core and two 19S regulatory subunits. The 20S proteasome core is composed of 28 subunits that are arranged in four stacked rings, resulting in a barrel-shaped structure. The two end rings are each formed by seven alpha subunits, and the two central rings are each formed by seven beta subunits. The catalytic chamber with the active sites is on the inside of the barrel.</text>
</comment>
<evidence type="ECO:0000256" key="6">
    <source>
        <dbReference type="PIRNR" id="PIRNR001213"/>
    </source>
</evidence>
<dbReference type="FunCoup" id="A0A6J2YJC2">
    <property type="interactions" value="2007"/>
</dbReference>
<sequence length="255" mass="28745">MFSAPPFWENGPAPGNFYNFPNLQPQVQQPQDFRQHSQSPVTTSTSLVGITYDKGILVAGDLLASYGSLARYRNCPRIVKINENIILGASGDYADFQYVKDFVEQKVISEECLDDGLALKPKSLYCWLTRILYNRRSKMDPLWNNFIVAGIQDGQPFLGTVDKHGTAYADKVICTGYGAHIATPLLRDSLDKNPQLNLAEAKALIEKCLEVLYYRDARSYPKYQLGIIDVEQGVSIEGPLEVPQKWEIAYHSKRF</sequence>
<dbReference type="InterPro" id="IPR001353">
    <property type="entry name" value="Proteasome_sua/b"/>
</dbReference>
<dbReference type="CTD" id="40639"/>
<dbReference type="SUPFAM" id="SSF56235">
    <property type="entry name" value="N-terminal nucleophile aminohydrolases (Ntn hydrolases)"/>
    <property type="match status" value="1"/>
</dbReference>
<dbReference type="PROSITE" id="PS51476">
    <property type="entry name" value="PROTEASOME_BETA_2"/>
    <property type="match status" value="1"/>
</dbReference>
<evidence type="ECO:0000256" key="1">
    <source>
        <dbReference type="ARBA" id="ARBA00022490"/>
    </source>
</evidence>
<comment type="similarity">
    <text evidence="6">Belongs to the peptidase T1B family.</text>
</comment>
<protein>
    <recommendedName>
        <fullName evidence="6">Proteasome subunit beta</fullName>
    </recommendedName>
</protein>
<dbReference type="GO" id="GO:0019774">
    <property type="term" value="C:proteasome core complex, beta-subunit complex"/>
    <property type="evidence" value="ECO:0007669"/>
    <property type="project" value="UniProtKB-UniRule"/>
</dbReference>
<dbReference type="InParanoid" id="A0A6J2YJC2"/>
<dbReference type="PANTHER" id="PTHR32194:SF6">
    <property type="entry name" value="PROTEASOME SUBUNIT BETA"/>
    <property type="match status" value="1"/>
</dbReference>
<evidence type="ECO:0000256" key="5">
    <source>
        <dbReference type="ARBA" id="ARBA00026071"/>
    </source>
</evidence>
<dbReference type="PANTHER" id="PTHR32194">
    <property type="entry name" value="METALLOPROTEASE TLDD"/>
    <property type="match status" value="1"/>
</dbReference>
<keyword evidence="7" id="KW-1185">Reference proteome</keyword>
<dbReference type="PROSITE" id="PS00854">
    <property type="entry name" value="PROTEASOME_BETA_1"/>
    <property type="match status" value="1"/>
</dbReference>
<evidence type="ECO:0000256" key="2">
    <source>
        <dbReference type="ARBA" id="ARBA00022942"/>
    </source>
</evidence>
<dbReference type="Pfam" id="PF00227">
    <property type="entry name" value="Proteasome"/>
    <property type="match status" value="1"/>
</dbReference>
<dbReference type="CDD" id="cd03760">
    <property type="entry name" value="proteasome_beta_type_4"/>
    <property type="match status" value="1"/>
</dbReference>
<gene>
    <name evidence="8" type="primary">LOC115888067</name>
</gene>
<comment type="function">
    <text evidence="4">Non-catalytic component of the proteasome, a multicatalytic proteinase complex which is characterized by its ability to cleave peptides with Arg, Phe, Tyr, Leu, and Glu adjacent to the leaving group at neutral or slightly basic pH. The proteasome has an ATP-dependent proteolytic activity.</text>
</comment>
<dbReference type="AlphaFoldDB" id="A0A6J2YJC2"/>
<dbReference type="GO" id="GO:0005737">
    <property type="term" value="C:cytoplasm"/>
    <property type="evidence" value="ECO:0007669"/>
    <property type="project" value="UniProtKB-SubCell"/>
</dbReference>
<dbReference type="GeneID" id="115888067"/>
<dbReference type="InterPro" id="IPR029055">
    <property type="entry name" value="Ntn_hydrolases_N"/>
</dbReference>